<sequence length="395" mass="46341">MDIDNIHKKKLPTLRPSFYSFRWRLLFLFDLIFELSLRKKDAKGRTIIKHENPSFIGKQFKKIHSKNIQILMKRKKFESNGPVAITEINIKDFTHDNFKEWKNKVNEPVVVRGFLSDAPITELTKEENLISKFGDIEVECANFSFDKDISPDGRNINVARTSLRDYLTLDKYNNYYVNNFHGILNRMDFYRLCNGRKLRKIQKKDYALHQWFIKRDAGSRSSLHSANAENIFLNIQGKKEWHFIHPSYAPVLQTTLSKYGTFAVSELMNHGMKGNFYELMHKEHPYFNNIPVYKVTLEPGDLLYNPPWWWHDVRNLSSLTVGCATRWVEPLKPGSKLITNSSILFTGQIIEFLKNPKKSPIYTISRAVNNKNEVNEFFNTVFASEWDKKSKEESV</sequence>
<dbReference type="PANTHER" id="PTHR12461:SF106">
    <property type="entry name" value="BIFUNCTIONAL PEPTIDASE AND ARGINYL-HYDROXYLASE JMJD5"/>
    <property type="match status" value="1"/>
</dbReference>
<keyword evidence="2" id="KW-0479">Metal-binding</keyword>
<dbReference type="SMART" id="SM00558">
    <property type="entry name" value="JmjC"/>
    <property type="match status" value="1"/>
</dbReference>
<feature type="domain" description="JmjC" evidence="5">
    <location>
        <begin position="158"/>
        <end position="342"/>
    </location>
</feature>
<evidence type="ECO:0000256" key="2">
    <source>
        <dbReference type="ARBA" id="ARBA00022723"/>
    </source>
</evidence>
<gene>
    <name evidence="6" type="ORF">SAMN05421640_0801</name>
</gene>
<protein>
    <submittedName>
        <fullName evidence="6">Cupin-like domain-containing protein</fullName>
    </submittedName>
</protein>
<keyword evidence="4" id="KW-0408">Iron</keyword>
<dbReference type="AlphaFoldDB" id="A0A239FRP7"/>
<evidence type="ECO:0000256" key="1">
    <source>
        <dbReference type="ARBA" id="ARBA00001954"/>
    </source>
</evidence>
<evidence type="ECO:0000313" key="6">
    <source>
        <dbReference type="EMBL" id="SNS59465.1"/>
    </source>
</evidence>
<comment type="cofactor">
    <cofactor evidence="1">
        <name>Fe(2+)</name>
        <dbReference type="ChEBI" id="CHEBI:29033"/>
    </cofactor>
</comment>
<name>A0A239FRP7_EKHLU</name>
<dbReference type="Pfam" id="PF13621">
    <property type="entry name" value="Cupin_8"/>
    <property type="match status" value="1"/>
</dbReference>
<accession>A0A239FRP7</accession>
<dbReference type="Proteomes" id="UP000198393">
    <property type="component" value="Unassembled WGS sequence"/>
</dbReference>
<dbReference type="GO" id="GO:0046872">
    <property type="term" value="F:metal ion binding"/>
    <property type="evidence" value="ECO:0007669"/>
    <property type="project" value="UniProtKB-KW"/>
</dbReference>
<dbReference type="Gene3D" id="2.60.120.650">
    <property type="entry name" value="Cupin"/>
    <property type="match status" value="1"/>
</dbReference>
<dbReference type="InterPro" id="IPR041667">
    <property type="entry name" value="Cupin_8"/>
</dbReference>
<dbReference type="GO" id="GO:0016491">
    <property type="term" value="F:oxidoreductase activity"/>
    <property type="evidence" value="ECO:0007669"/>
    <property type="project" value="UniProtKB-KW"/>
</dbReference>
<proteinExistence type="predicted"/>
<reference evidence="6 7" key="1">
    <citation type="submission" date="2017-06" db="EMBL/GenBank/DDBJ databases">
        <authorList>
            <person name="Kim H.J."/>
            <person name="Triplett B.A."/>
        </authorList>
    </citation>
    <scope>NUCLEOTIDE SEQUENCE [LARGE SCALE GENOMIC DNA]</scope>
    <source>
        <strain evidence="6 7">DSM 19307</strain>
    </source>
</reference>
<keyword evidence="7" id="KW-1185">Reference proteome</keyword>
<dbReference type="OrthoDB" id="2942327at2"/>
<evidence type="ECO:0000256" key="3">
    <source>
        <dbReference type="ARBA" id="ARBA00023002"/>
    </source>
</evidence>
<evidence type="ECO:0000256" key="4">
    <source>
        <dbReference type="ARBA" id="ARBA00023004"/>
    </source>
</evidence>
<evidence type="ECO:0000259" key="5">
    <source>
        <dbReference type="PROSITE" id="PS51184"/>
    </source>
</evidence>
<dbReference type="InterPro" id="IPR003347">
    <property type="entry name" value="JmjC_dom"/>
</dbReference>
<keyword evidence="3" id="KW-0560">Oxidoreductase</keyword>
<dbReference type="PANTHER" id="PTHR12461">
    <property type="entry name" value="HYPOXIA-INDUCIBLE FACTOR 1 ALPHA INHIBITOR-RELATED"/>
    <property type="match status" value="1"/>
</dbReference>
<dbReference type="PROSITE" id="PS51184">
    <property type="entry name" value="JMJC"/>
    <property type="match status" value="1"/>
</dbReference>
<dbReference type="SUPFAM" id="SSF51197">
    <property type="entry name" value="Clavaminate synthase-like"/>
    <property type="match status" value="1"/>
</dbReference>
<evidence type="ECO:0000313" key="7">
    <source>
        <dbReference type="Proteomes" id="UP000198393"/>
    </source>
</evidence>
<dbReference type="EMBL" id="FZPD01000001">
    <property type="protein sequence ID" value="SNS59465.1"/>
    <property type="molecule type" value="Genomic_DNA"/>
</dbReference>
<organism evidence="6 7">
    <name type="scientific">Ekhidna lutea</name>
    <dbReference type="NCBI Taxonomy" id="447679"/>
    <lineage>
        <taxon>Bacteria</taxon>
        <taxon>Pseudomonadati</taxon>
        <taxon>Bacteroidota</taxon>
        <taxon>Cytophagia</taxon>
        <taxon>Cytophagales</taxon>
        <taxon>Reichenbachiellaceae</taxon>
        <taxon>Ekhidna</taxon>
    </lineage>
</organism>